<evidence type="ECO:0008006" key="4">
    <source>
        <dbReference type="Google" id="ProtNLM"/>
    </source>
</evidence>
<dbReference type="Proteomes" id="UP000663836">
    <property type="component" value="Unassembled WGS sequence"/>
</dbReference>
<comment type="caution">
    <text evidence="1">The sequence shown here is derived from an EMBL/GenBank/DDBJ whole genome shotgun (WGS) entry which is preliminary data.</text>
</comment>
<sequence length="644" mass="76073">MSFEISFPDEIILEICRYLHPIDILLSFGGLNYRLNQTISDFIHHVHLSSIISYKNYLYLLRIILPTIWPSIESLKISNCQVSCLTKLFLDNTDKILPPNLKKLSLFHLNINEIYTFINHLMNKSIIEELIIECEDLDFVKQQELYGFKIAQMLFFNHPTLKSIELSGKIIFDLSHLSFLSLSNSNDSDSMNIMNIRHSYMLRRLTIPLQSLNSLHLLLKYQPYLEYLNVHIAYAKSIYDHTIIPFPSLLNLYEFHFRSDDLSIKFENIFEILTYFPNLKSLSLNLTTECGLFFDGNILQTLVYKLDSFQFSIACFLRPTFEKQTLSTFYTPFWLEIKKWYTQCYWHIDEDNIDSDYFHIYSVPFPFSNFDIYKCTNENLLSKDKIKPFTKVKRLDLSETSDINIIPFIKCCPYVHTICLNDIYDDEENYGTDEEEDITDQNNENISMNDIQSTYSFQSTLPILSHVRYLILLSLPEHDLEFFERLVYVTPNINRLSVFFDDLFEIIHLPQQNLCQILQKNIYQLEINLDYSWSLDDIRRDIPKILRIFSNIKSLTISLHSSQKRSLMIVKEILIHLFKYSTNLIYININGDSLTGFEQILKQGGIDFIKTWLILSDNDRFKCEDYLKNSMFIELNSSLIAIWL</sequence>
<organism evidence="1 3">
    <name type="scientific">Rotaria sordida</name>
    <dbReference type="NCBI Taxonomy" id="392033"/>
    <lineage>
        <taxon>Eukaryota</taxon>
        <taxon>Metazoa</taxon>
        <taxon>Spiralia</taxon>
        <taxon>Gnathifera</taxon>
        <taxon>Rotifera</taxon>
        <taxon>Eurotatoria</taxon>
        <taxon>Bdelloidea</taxon>
        <taxon>Philodinida</taxon>
        <taxon>Philodinidae</taxon>
        <taxon>Rotaria</taxon>
    </lineage>
</organism>
<dbReference type="Proteomes" id="UP000663864">
    <property type="component" value="Unassembled WGS sequence"/>
</dbReference>
<proteinExistence type="predicted"/>
<accession>A0A814MT51</accession>
<dbReference type="AlphaFoldDB" id="A0A814MT51"/>
<dbReference type="EMBL" id="CAJNOT010000803">
    <property type="protein sequence ID" value="CAF1084131.1"/>
    <property type="molecule type" value="Genomic_DNA"/>
</dbReference>
<reference evidence="1" key="1">
    <citation type="submission" date="2021-02" db="EMBL/GenBank/DDBJ databases">
        <authorList>
            <person name="Nowell W R."/>
        </authorList>
    </citation>
    <scope>NUCLEOTIDE SEQUENCE</scope>
</reference>
<evidence type="ECO:0000313" key="2">
    <source>
        <dbReference type="EMBL" id="CAF3667751.1"/>
    </source>
</evidence>
<evidence type="ECO:0000313" key="1">
    <source>
        <dbReference type="EMBL" id="CAF1084131.1"/>
    </source>
</evidence>
<dbReference type="EMBL" id="CAJOBD010000432">
    <property type="protein sequence ID" value="CAF3667751.1"/>
    <property type="molecule type" value="Genomic_DNA"/>
</dbReference>
<protein>
    <recommendedName>
        <fullName evidence="4">F-box domain-containing protein</fullName>
    </recommendedName>
</protein>
<evidence type="ECO:0000313" key="3">
    <source>
        <dbReference type="Proteomes" id="UP000663864"/>
    </source>
</evidence>
<name>A0A814MT51_9BILA</name>
<gene>
    <name evidence="2" type="ORF">JBS370_LOCUS7329</name>
    <name evidence="1" type="ORF">ZHD862_LOCUS16740</name>
</gene>